<dbReference type="InterPro" id="IPR023418">
    <property type="entry name" value="Thyroxine_BS"/>
</dbReference>
<evidence type="ECO:0000256" key="3">
    <source>
        <dbReference type="ARBA" id="ARBA00009850"/>
    </source>
</evidence>
<comment type="similarity">
    <text evidence="3 8">Belongs to the transthyretin family. 5-hydroxyisourate hydrolase subfamily.</text>
</comment>
<dbReference type="Proteomes" id="UP000582837">
    <property type="component" value="Unassembled WGS sequence"/>
</dbReference>
<dbReference type="GO" id="GO:0006144">
    <property type="term" value="P:purine nucleobase metabolic process"/>
    <property type="evidence" value="ECO:0007669"/>
    <property type="project" value="UniProtKB-KW"/>
</dbReference>
<feature type="domain" description="Transthyretin/hydroxyisourate hydrolase" evidence="9">
    <location>
        <begin position="1"/>
        <end position="112"/>
    </location>
</feature>
<dbReference type="CDD" id="cd05822">
    <property type="entry name" value="TLP_HIUase"/>
    <property type="match status" value="1"/>
</dbReference>
<comment type="catalytic activity">
    <reaction evidence="1 8">
        <text>5-hydroxyisourate + H2O = 5-hydroxy-2-oxo-4-ureido-2,5-dihydro-1H-imidazole-5-carboxylate + H(+)</text>
        <dbReference type="Rhea" id="RHEA:23736"/>
        <dbReference type="ChEBI" id="CHEBI:15377"/>
        <dbReference type="ChEBI" id="CHEBI:15378"/>
        <dbReference type="ChEBI" id="CHEBI:18072"/>
        <dbReference type="ChEBI" id="CHEBI:58639"/>
        <dbReference type="EC" id="3.5.2.17"/>
    </reaction>
</comment>
<evidence type="ECO:0000256" key="5">
    <source>
        <dbReference type="ARBA" id="ARBA00022631"/>
    </source>
</evidence>
<evidence type="ECO:0000256" key="1">
    <source>
        <dbReference type="ARBA" id="ARBA00001043"/>
    </source>
</evidence>
<sequence>MSAITTHVLDTSRGRPAQNVAIVLEWVEGGASHVLGRGATDADGRLRELLPAGQPVQPGTYRLTFHTGAYFAASGVDAFYPEVAILFEVRAAGEHYHVPLLLNPFGYSTYRGS</sequence>
<feature type="binding site" evidence="7">
    <location>
        <position position="7"/>
    </location>
    <ligand>
        <name>substrate</name>
    </ligand>
</feature>
<dbReference type="InterPro" id="IPR000895">
    <property type="entry name" value="Transthyretin/HIU_hydrolase"/>
</dbReference>
<name>A0A841H2N1_9BACT</name>
<dbReference type="PANTHER" id="PTHR10395">
    <property type="entry name" value="URICASE AND TRANSTHYRETIN-RELATED"/>
    <property type="match status" value="1"/>
</dbReference>
<comment type="caution">
    <text evidence="10">The sequence shown here is derived from an EMBL/GenBank/DDBJ whole genome shotgun (WGS) entry which is preliminary data.</text>
</comment>
<dbReference type="SUPFAM" id="SSF49472">
    <property type="entry name" value="Transthyretin (synonym: prealbumin)"/>
    <property type="match status" value="1"/>
</dbReference>
<keyword evidence="5 8" id="KW-0659">Purine metabolism</keyword>
<evidence type="ECO:0000313" key="11">
    <source>
        <dbReference type="Proteomes" id="UP000582837"/>
    </source>
</evidence>
<dbReference type="InterPro" id="IPR036817">
    <property type="entry name" value="Transthyretin/HIU_hydrolase_sf"/>
</dbReference>
<evidence type="ECO:0000256" key="8">
    <source>
        <dbReference type="RuleBase" id="RU361270"/>
    </source>
</evidence>
<dbReference type="PROSITE" id="PS00768">
    <property type="entry name" value="TRANSTHYRETIN_1"/>
    <property type="match status" value="1"/>
</dbReference>
<dbReference type="Gene3D" id="2.60.40.180">
    <property type="entry name" value="Transthyretin/hydroxyisourate hydrolase domain"/>
    <property type="match status" value="1"/>
</dbReference>
<dbReference type="Pfam" id="PF00576">
    <property type="entry name" value="Transthyretin"/>
    <property type="match status" value="1"/>
</dbReference>
<feature type="binding site" evidence="7">
    <location>
        <position position="45"/>
    </location>
    <ligand>
        <name>substrate</name>
    </ligand>
</feature>
<evidence type="ECO:0000256" key="6">
    <source>
        <dbReference type="ARBA" id="ARBA00022801"/>
    </source>
</evidence>
<evidence type="ECO:0000256" key="7">
    <source>
        <dbReference type="PIRSR" id="PIRSR600895-51"/>
    </source>
</evidence>
<reference evidence="10 11" key="1">
    <citation type="submission" date="2020-08" db="EMBL/GenBank/DDBJ databases">
        <title>Genomic Encyclopedia of Type Strains, Phase IV (KMG-IV): sequencing the most valuable type-strain genomes for metagenomic binning, comparative biology and taxonomic classification.</title>
        <authorList>
            <person name="Goeker M."/>
        </authorList>
    </citation>
    <scope>NUCLEOTIDE SEQUENCE [LARGE SCALE GENOMIC DNA]</scope>
    <source>
        <strain evidence="10 11">DSM 29007</strain>
    </source>
</reference>
<dbReference type="PRINTS" id="PR00189">
    <property type="entry name" value="TRNSTHYRETIN"/>
</dbReference>
<comment type="subunit">
    <text evidence="4 8">Homotetramer.</text>
</comment>
<dbReference type="RefSeq" id="WP_170032036.1">
    <property type="nucleotide sequence ID" value="NZ_JABDTL010000001.1"/>
</dbReference>
<evidence type="ECO:0000256" key="4">
    <source>
        <dbReference type="ARBA" id="ARBA00011881"/>
    </source>
</evidence>
<dbReference type="EC" id="3.5.2.17" evidence="8"/>
<dbReference type="PANTHER" id="PTHR10395:SF7">
    <property type="entry name" value="5-HYDROXYISOURATE HYDROLASE"/>
    <property type="match status" value="1"/>
</dbReference>
<keyword evidence="11" id="KW-1185">Reference proteome</keyword>
<dbReference type="GO" id="GO:0033971">
    <property type="term" value="F:hydroxyisourate hydrolase activity"/>
    <property type="evidence" value="ECO:0007669"/>
    <property type="project" value="UniProtKB-EC"/>
</dbReference>
<evidence type="ECO:0000259" key="9">
    <source>
        <dbReference type="SMART" id="SM00095"/>
    </source>
</evidence>
<evidence type="ECO:0000313" key="10">
    <source>
        <dbReference type="EMBL" id="MBB6072253.1"/>
    </source>
</evidence>
<comment type="function">
    <text evidence="2">Catalyzes the hydrolysis of 5-hydroxyisourate (HIU) to 2-oxo-4-hydroxy-4-carboxy-5-ureidoimidazoline (OHCU).</text>
</comment>
<dbReference type="EMBL" id="JACHIA010000013">
    <property type="protein sequence ID" value="MBB6072253.1"/>
    <property type="molecule type" value="Genomic_DNA"/>
</dbReference>
<proteinExistence type="inferred from homology"/>
<protein>
    <recommendedName>
        <fullName evidence="8">5-hydroxyisourate hydrolase</fullName>
        <shortName evidence="8">HIU hydrolase</shortName>
        <shortName evidence="8">HIUHase</shortName>
        <ecNumber evidence="8">3.5.2.17</ecNumber>
    </recommendedName>
</protein>
<evidence type="ECO:0000256" key="2">
    <source>
        <dbReference type="ARBA" id="ARBA00002704"/>
    </source>
</evidence>
<dbReference type="NCBIfam" id="TIGR02962">
    <property type="entry name" value="hdxy_isourate"/>
    <property type="match status" value="1"/>
</dbReference>
<keyword evidence="6 8" id="KW-0378">Hydrolase</keyword>
<organism evidence="10 11">
    <name type="scientific">Longimicrobium terrae</name>
    <dbReference type="NCBI Taxonomy" id="1639882"/>
    <lineage>
        <taxon>Bacteria</taxon>
        <taxon>Pseudomonadati</taxon>
        <taxon>Gemmatimonadota</taxon>
        <taxon>Longimicrobiia</taxon>
        <taxon>Longimicrobiales</taxon>
        <taxon>Longimicrobiaceae</taxon>
        <taxon>Longimicrobium</taxon>
    </lineage>
</organism>
<dbReference type="SMART" id="SM00095">
    <property type="entry name" value="TR_THY"/>
    <property type="match status" value="1"/>
</dbReference>
<dbReference type="InterPro" id="IPR014306">
    <property type="entry name" value="Hydroxyisourate_hydrolase"/>
</dbReference>
<dbReference type="InterPro" id="IPR023416">
    <property type="entry name" value="Transthyretin/HIU_hydrolase_d"/>
</dbReference>
<dbReference type="AlphaFoldDB" id="A0A841H2N1"/>
<gene>
    <name evidence="10" type="ORF">HNQ61_003915</name>
</gene>
<feature type="binding site" evidence="7">
    <location>
        <position position="110"/>
    </location>
    <ligand>
        <name>substrate</name>
    </ligand>
</feature>
<accession>A0A841H2N1</accession>